<protein>
    <recommendedName>
        <fullName evidence="12">2-dehydro-3-deoxygluconokinase</fullName>
        <ecNumber evidence="11">2.7.1.45</ecNumber>
    </recommendedName>
    <alternativeName>
        <fullName evidence="13">2-keto-3-deoxygluconokinase</fullName>
    </alternativeName>
    <alternativeName>
        <fullName evidence="14">3-deoxy-2-oxo-D-gluconate kinase</fullName>
    </alternativeName>
    <alternativeName>
        <fullName evidence="8">KDG kinase</fullName>
    </alternativeName>
</protein>
<dbReference type="InterPro" id="IPR002173">
    <property type="entry name" value="Carboh/pur_kinase_PfkB_CS"/>
</dbReference>
<proteinExistence type="inferred from homology"/>
<reference evidence="16 17" key="1">
    <citation type="submission" date="2016-04" db="EMBL/GenBank/DDBJ databases">
        <title>Draft Genome Sequences of Staphylococcus capitis Strain H36, S. capitis Strain H65, S. cohnii Strain H62, S. hominis Strain H69, Mycobacterium iranicum Strain H39, Plantibacter sp. Strain H53, Pseudomonas oryzihabitans Strain H72, and Microbacterium sp. Strain H83, isolated from residential settings.</title>
        <authorList>
            <person name="Lymperopoulou D."/>
            <person name="Adams R.I."/>
            <person name="Lindow S."/>
            <person name="Coil D.A."/>
            <person name="Jospin G."/>
            <person name="Eisen J.A."/>
        </authorList>
    </citation>
    <scope>NUCLEOTIDE SEQUENCE [LARGE SCALE GENOMIC DNA]</scope>
    <source>
        <strain evidence="16 17">H72</strain>
    </source>
</reference>
<keyword evidence="3" id="KW-0547">Nucleotide-binding</keyword>
<evidence type="ECO:0000313" key="16">
    <source>
        <dbReference type="EMBL" id="OAN23063.1"/>
    </source>
</evidence>
<evidence type="ECO:0000256" key="6">
    <source>
        <dbReference type="ARBA" id="ARBA00023277"/>
    </source>
</evidence>
<comment type="similarity">
    <text evidence="1">Belongs to the carbohydrate kinase PfkB family.</text>
</comment>
<evidence type="ECO:0000256" key="11">
    <source>
        <dbReference type="ARBA" id="ARBA00066369"/>
    </source>
</evidence>
<dbReference type="GO" id="GO:0008673">
    <property type="term" value="F:2-dehydro-3-deoxygluconokinase activity"/>
    <property type="evidence" value="ECO:0007669"/>
    <property type="project" value="UniProtKB-EC"/>
</dbReference>
<dbReference type="InterPro" id="IPR011611">
    <property type="entry name" value="PfkB_dom"/>
</dbReference>
<keyword evidence="4 16" id="KW-0418">Kinase</keyword>
<dbReference type="Gene3D" id="3.40.1190.20">
    <property type="match status" value="1"/>
</dbReference>
<evidence type="ECO:0000259" key="15">
    <source>
        <dbReference type="Pfam" id="PF00294"/>
    </source>
</evidence>
<dbReference type="OrthoDB" id="9776822at2"/>
<gene>
    <name evidence="16" type="ORF">A4V15_10360</name>
</gene>
<dbReference type="GO" id="GO:0019698">
    <property type="term" value="P:D-galacturonate catabolic process"/>
    <property type="evidence" value="ECO:0007669"/>
    <property type="project" value="TreeGrafter"/>
</dbReference>
<dbReference type="GO" id="GO:0005524">
    <property type="term" value="F:ATP binding"/>
    <property type="evidence" value="ECO:0007669"/>
    <property type="project" value="UniProtKB-KW"/>
</dbReference>
<comment type="pathway">
    <text evidence="7">Carbohydrate acid metabolism; 2-dehydro-3-deoxy-D-gluconate degradation; D-glyceraldehyde 3-phosphate and pyruvate from 2-dehydro-3-deoxy-D-gluconate: step 1/2.</text>
</comment>
<comment type="caution">
    <text evidence="16">The sequence shown here is derived from an EMBL/GenBank/DDBJ whole genome shotgun (WGS) entry which is preliminary data.</text>
</comment>
<dbReference type="AlphaFoldDB" id="A0A178L2D6"/>
<dbReference type="SUPFAM" id="SSF53613">
    <property type="entry name" value="Ribokinase-like"/>
    <property type="match status" value="1"/>
</dbReference>
<evidence type="ECO:0000256" key="4">
    <source>
        <dbReference type="ARBA" id="ARBA00022777"/>
    </source>
</evidence>
<dbReference type="PROSITE" id="PS00584">
    <property type="entry name" value="PFKB_KINASES_2"/>
    <property type="match status" value="1"/>
</dbReference>
<organism evidence="16 17">
    <name type="scientific">Pseudomonas oryzihabitans</name>
    <dbReference type="NCBI Taxonomy" id="47885"/>
    <lineage>
        <taxon>Bacteria</taxon>
        <taxon>Pseudomonadati</taxon>
        <taxon>Pseudomonadota</taxon>
        <taxon>Gammaproteobacteria</taxon>
        <taxon>Pseudomonadales</taxon>
        <taxon>Pseudomonadaceae</taxon>
        <taxon>Pseudomonas</taxon>
    </lineage>
</organism>
<dbReference type="RefSeq" id="WP_064309559.1">
    <property type="nucleotide sequence ID" value="NZ_LWCR01000088.1"/>
</dbReference>
<dbReference type="GO" id="GO:0006974">
    <property type="term" value="P:DNA damage response"/>
    <property type="evidence" value="ECO:0007669"/>
    <property type="project" value="TreeGrafter"/>
</dbReference>
<evidence type="ECO:0000256" key="13">
    <source>
        <dbReference type="ARBA" id="ARBA00075711"/>
    </source>
</evidence>
<dbReference type="EMBL" id="LWCR01000088">
    <property type="protein sequence ID" value="OAN23063.1"/>
    <property type="molecule type" value="Genomic_DNA"/>
</dbReference>
<comment type="function">
    <text evidence="10">Catalyzes the phosphorylation of 2-keto-3-deoxygluconate (KDG) to produce 2-keto-3-deoxy-6-phosphogluconate (KDPG).</text>
</comment>
<keyword evidence="5" id="KW-0067">ATP-binding</keyword>
<dbReference type="EC" id="2.7.1.45" evidence="11"/>
<evidence type="ECO:0000256" key="12">
    <source>
        <dbReference type="ARBA" id="ARBA00067931"/>
    </source>
</evidence>
<evidence type="ECO:0000256" key="7">
    <source>
        <dbReference type="ARBA" id="ARBA00043951"/>
    </source>
</evidence>
<dbReference type="InterPro" id="IPR029056">
    <property type="entry name" value="Ribokinase-like"/>
</dbReference>
<dbReference type="Proteomes" id="UP000078356">
    <property type="component" value="Unassembled WGS sequence"/>
</dbReference>
<comment type="catalytic activity">
    <reaction evidence="9">
        <text>2-dehydro-3-deoxy-D-gluconate + ATP = 2-dehydro-3-deoxy-6-phospho-D-gluconate + ADP + H(+)</text>
        <dbReference type="Rhea" id="RHEA:14797"/>
        <dbReference type="ChEBI" id="CHEBI:15378"/>
        <dbReference type="ChEBI" id="CHEBI:30616"/>
        <dbReference type="ChEBI" id="CHEBI:57569"/>
        <dbReference type="ChEBI" id="CHEBI:57990"/>
        <dbReference type="ChEBI" id="CHEBI:456216"/>
        <dbReference type="EC" id="2.7.1.45"/>
    </reaction>
</comment>
<keyword evidence="6" id="KW-0119">Carbohydrate metabolism</keyword>
<dbReference type="Pfam" id="PF00294">
    <property type="entry name" value="PfkB"/>
    <property type="match status" value="1"/>
</dbReference>
<keyword evidence="2" id="KW-0808">Transferase</keyword>
<evidence type="ECO:0000256" key="1">
    <source>
        <dbReference type="ARBA" id="ARBA00010688"/>
    </source>
</evidence>
<sequence>MSAAFLATPITRIGLIGECMVELRSQMDGQLGQAFGGDTLNAAVYLRRLLGGDGVQVDYLTAVGDDSLSQAMRAYWREEGIGDERVRVLPGRLPGLYLIQTDADGERRFLYWRGEAAARECFDGAEAQPLLAALAEYQVLYLSGISLAVLTDTGRERLLEALRQARAAGTRIVFDNNYRPRLWPSVQAARTAYHRLLQLTDLALVTWEDDAALFGFADEAALFAQYAEWGVAEVALKRGARSCLLQNRQGRQEVAGEAVARVVDTTAAGDSFSAAYLACRLQEGAPAVAASWGHRLAATVIQHPGALISRAAMPAMPPLFLSLTAQA</sequence>
<evidence type="ECO:0000256" key="3">
    <source>
        <dbReference type="ARBA" id="ARBA00022741"/>
    </source>
</evidence>
<dbReference type="PANTHER" id="PTHR43085">
    <property type="entry name" value="HEXOKINASE FAMILY MEMBER"/>
    <property type="match status" value="1"/>
</dbReference>
<evidence type="ECO:0000256" key="9">
    <source>
        <dbReference type="ARBA" id="ARBA00050729"/>
    </source>
</evidence>
<evidence type="ECO:0000256" key="5">
    <source>
        <dbReference type="ARBA" id="ARBA00022840"/>
    </source>
</evidence>
<name>A0A178L2D6_9PSED</name>
<accession>A0A178L2D6</accession>
<feature type="domain" description="Carbohydrate kinase PfkB" evidence="15">
    <location>
        <begin position="16"/>
        <end position="308"/>
    </location>
</feature>
<dbReference type="GO" id="GO:0005829">
    <property type="term" value="C:cytosol"/>
    <property type="evidence" value="ECO:0007669"/>
    <property type="project" value="TreeGrafter"/>
</dbReference>
<evidence type="ECO:0000256" key="2">
    <source>
        <dbReference type="ARBA" id="ARBA00022679"/>
    </source>
</evidence>
<dbReference type="FunFam" id="3.40.1190.20:FF:000011">
    <property type="entry name" value="2-dehydro-3-deoxygluconokinase, putative"/>
    <property type="match status" value="1"/>
</dbReference>
<dbReference type="InterPro" id="IPR050306">
    <property type="entry name" value="PfkB_Carbo_kinase"/>
</dbReference>
<dbReference type="GO" id="GO:0042840">
    <property type="term" value="P:D-glucuronate catabolic process"/>
    <property type="evidence" value="ECO:0007669"/>
    <property type="project" value="TreeGrafter"/>
</dbReference>
<evidence type="ECO:0000256" key="14">
    <source>
        <dbReference type="ARBA" id="ARBA00080545"/>
    </source>
</evidence>
<evidence type="ECO:0000256" key="8">
    <source>
        <dbReference type="ARBA" id="ARBA00044254"/>
    </source>
</evidence>
<evidence type="ECO:0000256" key="10">
    <source>
        <dbReference type="ARBA" id="ARBA00054997"/>
    </source>
</evidence>
<dbReference type="CDD" id="cd01166">
    <property type="entry name" value="KdgK"/>
    <property type="match status" value="1"/>
</dbReference>
<dbReference type="PANTHER" id="PTHR43085:SF15">
    <property type="entry name" value="2-DEHYDRO-3-DEOXYGLUCONOKINASE"/>
    <property type="match status" value="1"/>
</dbReference>
<evidence type="ECO:0000313" key="17">
    <source>
        <dbReference type="Proteomes" id="UP000078356"/>
    </source>
</evidence>